<comment type="caution">
    <text evidence="1">The sequence shown here is derived from an EMBL/GenBank/DDBJ whole genome shotgun (WGS) entry which is preliminary data.</text>
</comment>
<gene>
    <name evidence="1" type="ORF">EIY87_39015</name>
</gene>
<name>A0A427T049_9PSEU</name>
<dbReference type="EMBL" id="RSEC01000060">
    <property type="protein sequence ID" value="RSD10783.1"/>
    <property type="molecule type" value="Genomic_DNA"/>
</dbReference>
<organism evidence="1 2">
    <name type="scientific">Amycolatopsis eburnea</name>
    <dbReference type="NCBI Taxonomy" id="2267691"/>
    <lineage>
        <taxon>Bacteria</taxon>
        <taxon>Bacillati</taxon>
        <taxon>Actinomycetota</taxon>
        <taxon>Actinomycetes</taxon>
        <taxon>Pseudonocardiales</taxon>
        <taxon>Pseudonocardiaceae</taxon>
        <taxon>Amycolatopsis</taxon>
    </lineage>
</organism>
<sequence>MNSETTLTRELYDGLQLVEFERWDAIIADDVLINSPAQFGQIGLGALKEWAKWFVRLGKRIDLIDEHLALDEQGNGRGFIVFNLHWKHDEPFFHIGPTGREGTSVETIVLKIENHRIAQIDVASNTVDLVLYLTQRGWPYPHNVRPEPLVAGLDRSA</sequence>
<dbReference type="InterPro" id="IPR032710">
    <property type="entry name" value="NTF2-like_dom_sf"/>
</dbReference>
<protein>
    <submittedName>
        <fullName evidence="1">Nuclear transport factor 2 family protein</fullName>
    </submittedName>
</protein>
<evidence type="ECO:0000313" key="1">
    <source>
        <dbReference type="EMBL" id="RSD10783.1"/>
    </source>
</evidence>
<dbReference type="SUPFAM" id="SSF54427">
    <property type="entry name" value="NTF2-like"/>
    <property type="match status" value="1"/>
</dbReference>
<dbReference type="Proteomes" id="UP000267081">
    <property type="component" value="Unassembled WGS sequence"/>
</dbReference>
<dbReference type="AlphaFoldDB" id="A0A427T049"/>
<keyword evidence="2" id="KW-1185">Reference proteome</keyword>
<dbReference type="OrthoDB" id="572574at2"/>
<reference evidence="1 2" key="1">
    <citation type="submission" date="2018-12" db="EMBL/GenBank/DDBJ databases">
        <title>Amycolatopsis eburnea sp. nov. actinomycete associate with arbuscular mycorrhiza fungal spore.</title>
        <authorList>
            <person name="Lumyong S."/>
            <person name="Chaiya L."/>
        </authorList>
    </citation>
    <scope>NUCLEOTIDE SEQUENCE [LARGE SCALE GENOMIC DNA]</scope>
    <source>
        <strain evidence="1 2">GLM-1</strain>
    </source>
</reference>
<evidence type="ECO:0000313" key="2">
    <source>
        <dbReference type="Proteomes" id="UP000267081"/>
    </source>
</evidence>
<proteinExistence type="predicted"/>
<accession>A0A427T049</accession>
<dbReference type="RefSeq" id="WP_125314926.1">
    <property type="nucleotide sequence ID" value="NZ_RSEC01000060.1"/>
</dbReference>
<dbReference type="Gene3D" id="3.10.450.50">
    <property type="match status" value="1"/>
</dbReference>